<keyword evidence="2" id="KW-1185">Reference proteome</keyword>
<name>A0A9P5X9C3_9AGAR</name>
<accession>A0A9P5X9C3</accession>
<organism evidence="1 2">
    <name type="scientific">Macrolepiota fuliginosa MF-IS2</name>
    <dbReference type="NCBI Taxonomy" id="1400762"/>
    <lineage>
        <taxon>Eukaryota</taxon>
        <taxon>Fungi</taxon>
        <taxon>Dikarya</taxon>
        <taxon>Basidiomycota</taxon>
        <taxon>Agaricomycotina</taxon>
        <taxon>Agaricomycetes</taxon>
        <taxon>Agaricomycetidae</taxon>
        <taxon>Agaricales</taxon>
        <taxon>Agaricineae</taxon>
        <taxon>Agaricaceae</taxon>
        <taxon>Macrolepiota</taxon>
    </lineage>
</organism>
<evidence type="ECO:0000313" key="2">
    <source>
        <dbReference type="Proteomes" id="UP000807342"/>
    </source>
</evidence>
<gene>
    <name evidence="1" type="ORF">P691DRAFT_228242</name>
</gene>
<protein>
    <submittedName>
        <fullName evidence="1">Uncharacterized protein</fullName>
    </submittedName>
</protein>
<evidence type="ECO:0000313" key="1">
    <source>
        <dbReference type="EMBL" id="KAF9446099.1"/>
    </source>
</evidence>
<reference evidence="1" key="1">
    <citation type="submission" date="2020-11" db="EMBL/GenBank/DDBJ databases">
        <authorList>
            <consortium name="DOE Joint Genome Institute"/>
            <person name="Ahrendt S."/>
            <person name="Riley R."/>
            <person name="Andreopoulos W."/>
            <person name="Labutti K."/>
            <person name="Pangilinan J."/>
            <person name="Ruiz-Duenas F.J."/>
            <person name="Barrasa J.M."/>
            <person name="Sanchez-Garcia M."/>
            <person name="Camarero S."/>
            <person name="Miyauchi S."/>
            <person name="Serrano A."/>
            <person name="Linde D."/>
            <person name="Babiker R."/>
            <person name="Drula E."/>
            <person name="Ayuso-Fernandez I."/>
            <person name="Pacheco R."/>
            <person name="Padilla G."/>
            <person name="Ferreira P."/>
            <person name="Barriuso J."/>
            <person name="Kellner H."/>
            <person name="Castanera R."/>
            <person name="Alfaro M."/>
            <person name="Ramirez L."/>
            <person name="Pisabarro A.G."/>
            <person name="Kuo A."/>
            <person name="Tritt A."/>
            <person name="Lipzen A."/>
            <person name="He G."/>
            <person name="Yan M."/>
            <person name="Ng V."/>
            <person name="Cullen D."/>
            <person name="Martin F."/>
            <person name="Rosso M.-N."/>
            <person name="Henrissat B."/>
            <person name="Hibbett D."/>
            <person name="Martinez A.T."/>
            <person name="Grigoriev I.V."/>
        </authorList>
    </citation>
    <scope>NUCLEOTIDE SEQUENCE</scope>
    <source>
        <strain evidence="1">MF-IS2</strain>
    </source>
</reference>
<proteinExistence type="predicted"/>
<sequence>MELFWEGRLLRCSRAKLSKSCLMVLPMLKITTKTTNLPDTTTTQNIFFTCQAAGPASCAFWASSPALISVNLIRIYKDPIGNPIPVHTPTLYGAFDYFRSRTTIFNSLCSP</sequence>
<dbReference type="AlphaFoldDB" id="A0A9P5X9C3"/>
<dbReference type="EMBL" id="MU151263">
    <property type="protein sequence ID" value="KAF9446099.1"/>
    <property type="molecule type" value="Genomic_DNA"/>
</dbReference>
<comment type="caution">
    <text evidence="1">The sequence shown here is derived from an EMBL/GenBank/DDBJ whole genome shotgun (WGS) entry which is preliminary data.</text>
</comment>
<dbReference type="Proteomes" id="UP000807342">
    <property type="component" value="Unassembled WGS sequence"/>
</dbReference>